<evidence type="ECO:0000313" key="2">
    <source>
        <dbReference type="EMBL" id="RTE81548.1"/>
    </source>
</evidence>
<dbReference type="Pfam" id="PF06985">
    <property type="entry name" value="HET"/>
    <property type="match status" value="2"/>
</dbReference>
<protein>
    <recommendedName>
        <fullName evidence="1">Heterokaryon incompatibility domain-containing protein</fullName>
    </recommendedName>
</protein>
<organism evidence="2 3">
    <name type="scientific">Fusarium euwallaceae</name>
    <dbReference type="NCBI Taxonomy" id="1147111"/>
    <lineage>
        <taxon>Eukaryota</taxon>
        <taxon>Fungi</taxon>
        <taxon>Dikarya</taxon>
        <taxon>Ascomycota</taxon>
        <taxon>Pezizomycotina</taxon>
        <taxon>Sordariomycetes</taxon>
        <taxon>Hypocreomycetidae</taxon>
        <taxon>Hypocreales</taxon>
        <taxon>Nectriaceae</taxon>
        <taxon>Fusarium</taxon>
        <taxon>Fusarium solani species complex</taxon>
    </lineage>
</organism>
<keyword evidence="3" id="KW-1185">Reference proteome</keyword>
<feature type="domain" description="Heterokaryon incompatibility" evidence="1">
    <location>
        <begin position="1252"/>
        <end position="1417"/>
    </location>
</feature>
<gene>
    <name evidence="2" type="ORF">BHE90_003960</name>
</gene>
<sequence length="2026" mass="229947">MSKDLVLSRGCRHNDWWAMPQTSVEFCRSCGFSLIYEPSRPSKDVYAEVQVQPRPQDTFDPARSPSAGARSYQYQPLDLTQGRQIRVLVLKAGRPEDPLHCELEHVNLQQGPVYEALSYTWADDKGDDSICRSIQCGQDDQFIGITKNCELALLRLRKQDVDRRLWVDAVCIDQSNILERNHQVKNMIAIFRSAIRVVVFLGEGSPVLDRLVDYMSNDTGGQLPQVTDFISLFRSRWFHRVWVLQEVAVAKSILIMYGMKQLSWVDLIKHGNLFLRLMAARNLSLVLPPVISYGLRQTEAGDRRLEGRSDLLSLLQVSRNCACKDARDKVYSILGLLQEEPVLSLQADYSPSTTAGWVFLQVAAWHVNTTKTLEILSQVDGTSALDMPSWVPDWTRKSPTTLPAQFKEIREPSVPCITALDGQILPLTARLSYPLECVLEVTGRKRGTVWTERKILGQALAPSDRARGIYSRTLGPYGSQSSSTRSNVHWLLDPSKNPGTRKCRERLDFWERIFSSYHGIIPSSELKPSNATSQADIPPAFGGFCSNCFEMDEMHWQRIKRSTWLDAKQATEQATARAMTSWNTDSWMTKQDITQAMKTTIEQVVEQATKKATGQAIKHARVNWNWTTRTETLNISQPIEQAIEQVMKIVNQTVPNWTIEQTIDRHLNAVNDAVDLTIELANKKVACRCKSQSPGHFDKDELEQFIASMSQYGMGRRIFGTDHSLGLGPMELEDWDEVWTLEGATVPFILRPVGVHYKLVGACYIHRAGETRDRCSICSYETVRDAITLPAEAQPSTGAAASTWPSMGSVLNLFDIVETLVDQDRYDEAEEILQIIIRGHRAVKQLDAVHDKAIEILGSIYRTWYYRLFLDDIVLLPENLDVEPTRILESFIALHLDLSGTPSVSCLDNLGRVLAWAGLDKDAEQAMAFKMLILKREAEARSTKASFGCCDICDQNISLEVAYFCRTCESMNVCQRCYEANAGNGTDGSFSCFPHLIKVAPEQTTENLAGHIKAWLPPLLDVVRSRNLETRSGNERMSPKRLFSSEDLHTAVRLCEDTEADDRHFIGLISVLHAVLMQSVQTDEFKTLFQAQEGPNVLSTIGLLAMVSNTRSGLTQKYQDAFCGDGFDEWDVPKLLPEEAENLDLEDSEMADEYGQSLTQVASRVIRLAGPARSKQRKLLEPAKDIQASNSDMERVNALLNKRVVPQKLYGTLDLASNPDAIRLVELLPGTSKDPIRCNLRIESRANEQLSYQALSYVWGNPKPEELVDIELGAQKAPVTPNLYSALSYLRLASASRLLWIDALCINQENVAERNSQVANMATIYQRASAVIIFLGEEEDNKKRRESLSYADLFTFLNREVDIYGIHHDENEDKKEQEQRRFREAIQETGVRKIALLRTFFHLCSREWWNRLWILQEYAIASTDPIFMLGTWQTSGSALLRDMDMLANEHRRAFRQEETRILLYNSTPYYPMTQASGVLNCRPARTDGFEYKSWLYPLLLSTHSWCMDRRDIIYGRHALMHPVLQQLIGPDYSLTTEELYEKVAIWLLVFERGISMFWDFPVRLSPHLPSWVPDFSKPRQMSDVDIKWEVYEEKLCFDPFPTIYNGEMALYGRPIDTIKEVFQLRPQEEDFRADLVRRLWFLDIGLATLGSRYPLWQRHFLSSKLPALYAEQPLHTWCTSAEPSSRDTSSSAFLLDSVTMKMLEEVIHSVVNPVKEKVDREKAIADCMSPIMGKTSPAFNMACDSLKRLSLKLGSIKSFLLNTDTTRPDFLGAAFFDFHRLSKSLQRLHTPSLHEPTSVDAPQRRFVKAILEKVRGGTQCVDIKPYNKSTKGNHASASPFPGLPLPNYGAIQSWVENDTAFAEEVELVSTILLQIARKIKENDCDMFQDTFNELEQITILDFLEDKKLKDWVVTFNKLRQQYSSRASIRRSEVRSEGARLFEDRTFFVTTSGLVGVTGNGTQGVAVGDEVIMLDAAPMPMVLRGGKGKNRAQHEIVGYAHVRGLEPSKVLDLPEQWWPELRLFKIV</sequence>
<dbReference type="Proteomes" id="UP000287124">
    <property type="component" value="Unassembled WGS sequence"/>
</dbReference>
<accession>A0A430M0L3</accession>
<reference evidence="2 3" key="1">
    <citation type="submission" date="2017-06" db="EMBL/GenBank/DDBJ databases">
        <title>Comparative genomic analysis of Ambrosia Fusariam Clade fungi.</title>
        <authorList>
            <person name="Stajich J.E."/>
            <person name="Carrillo J."/>
            <person name="Kijimoto T."/>
            <person name="Eskalen A."/>
            <person name="O'Donnell K."/>
            <person name="Kasson M."/>
        </authorList>
    </citation>
    <scope>NUCLEOTIDE SEQUENCE [LARGE SCALE GENOMIC DNA]</scope>
    <source>
        <strain evidence="2 3">UCR1854</strain>
    </source>
</reference>
<comment type="caution">
    <text evidence="2">The sequence shown here is derived from an EMBL/GenBank/DDBJ whole genome shotgun (WGS) entry which is preliminary data.</text>
</comment>
<dbReference type="SUPFAM" id="SSF57850">
    <property type="entry name" value="RING/U-box"/>
    <property type="match status" value="1"/>
</dbReference>
<dbReference type="InterPro" id="IPR010730">
    <property type="entry name" value="HET"/>
</dbReference>
<evidence type="ECO:0000313" key="3">
    <source>
        <dbReference type="Proteomes" id="UP000287124"/>
    </source>
</evidence>
<dbReference type="PANTHER" id="PTHR24148:SF73">
    <property type="entry name" value="HET DOMAIN PROTEIN (AFU_ORTHOLOGUE AFUA_8G01020)"/>
    <property type="match status" value="1"/>
</dbReference>
<name>A0A430M0L3_9HYPO</name>
<dbReference type="InterPro" id="IPR052895">
    <property type="entry name" value="HetReg/Transcr_Mod"/>
</dbReference>
<feature type="domain" description="Heterokaryon incompatibility" evidence="1">
    <location>
        <begin position="114"/>
        <end position="246"/>
    </location>
</feature>
<dbReference type="EMBL" id="MIKF01000039">
    <property type="protein sequence ID" value="RTE81548.1"/>
    <property type="molecule type" value="Genomic_DNA"/>
</dbReference>
<evidence type="ECO:0000259" key="1">
    <source>
        <dbReference type="Pfam" id="PF06985"/>
    </source>
</evidence>
<dbReference type="PANTHER" id="PTHR24148">
    <property type="entry name" value="ANKYRIN REPEAT DOMAIN-CONTAINING PROTEIN 39 HOMOLOG-RELATED"/>
    <property type="match status" value="1"/>
</dbReference>
<proteinExistence type="predicted"/>